<evidence type="ECO:0000313" key="2">
    <source>
        <dbReference type="EMBL" id="KZX16819.1"/>
    </source>
</evidence>
<dbReference type="Proteomes" id="UP000077275">
    <property type="component" value="Unassembled WGS sequence"/>
</dbReference>
<organism evidence="2 3">
    <name type="scientific">Methanobrevibacter cuticularis</name>
    <dbReference type="NCBI Taxonomy" id="47311"/>
    <lineage>
        <taxon>Archaea</taxon>
        <taxon>Methanobacteriati</taxon>
        <taxon>Methanobacteriota</taxon>
        <taxon>Methanomada group</taxon>
        <taxon>Methanobacteria</taxon>
        <taxon>Methanobacteriales</taxon>
        <taxon>Methanobacteriaceae</taxon>
        <taxon>Methanobrevibacter</taxon>
    </lineage>
</organism>
<feature type="transmembrane region" description="Helical" evidence="1">
    <location>
        <begin position="12"/>
        <end position="31"/>
    </location>
</feature>
<keyword evidence="1" id="KW-1133">Transmembrane helix</keyword>
<keyword evidence="3" id="KW-1185">Reference proteome</keyword>
<dbReference type="STRING" id="47311.MBCUT_05380"/>
<accession>A0A166EMN8</accession>
<reference evidence="2 3" key="1">
    <citation type="submission" date="2016-04" db="EMBL/GenBank/DDBJ databases">
        <title>Genome sequence of Methanobrevibacter cuticularis DSM 11139.</title>
        <authorList>
            <person name="Poehlein A."/>
            <person name="Seedorf H."/>
            <person name="Daniel R."/>
        </authorList>
    </citation>
    <scope>NUCLEOTIDE SEQUENCE [LARGE SCALE GENOMIC DNA]</scope>
    <source>
        <strain evidence="2 3">DSM 11139</strain>
    </source>
</reference>
<proteinExistence type="predicted"/>
<evidence type="ECO:0000313" key="3">
    <source>
        <dbReference type="Proteomes" id="UP000077275"/>
    </source>
</evidence>
<evidence type="ECO:0000256" key="1">
    <source>
        <dbReference type="SAM" id="Phobius"/>
    </source>
</evidence>
<keyword evidence="1" id="KW-0812">Transmembrane</keyword>
<comment type="caution">
    <text evidence="2">The sequence shown here is derived from an EMBL/GenBank/DDBJ whole genome shotgun (WGS) entry which is preliminary data.</text>
</comment>
<protein>
    <submittedName>
        <fullName evidence="2">Uncharacterized protein</fullName>
    </submittedName>
</protein>
<name>A0A166EMN8_9EURY</name>
<sequence>MMMMSAKNKFKAIGDIISIIIHEIHLFMGFIKRFLKN</sequence>
<dbReference type="EMBL" id="LWMW01000086">
    <property type="protein sequence ID" value="KZX16819.1"/>
    <property type="molecule type" value="Genomic_DNA"/>
</dbReference>
<dbReference type="AlphaFoldDB" id="A0A166EMN8"/>
<keyword evidence="1" id="KW-0472">Membrane</keyword>
<dbReference type="PATRIC" id="fig|47311.3.peg.618"/>
<gene>
    <name evidence="2" type="ORF">MBCUT_05380</name>
</gene>